<accession>A0A8S2KQW1</accession>
<gene>
    <name evidence="1" type="ORF">OVA965_LOCUS19292</name>
    <name evidence="2" type="ORF">TMI583_LOCUS19305</name>
</gene>
<reference evidence="2" key="1">
    <citation type="submission" date="2021-02" db="EMBL/GenBank/DDBJ databases">
        <authorList>
            <person name="Nowell W R."/>
        </authorList>
    </citation>
    <scope>NUCLEOTIDE SEQUENCE</scope>
</reference>
<evidence type="ECO:0000313" key="3">
    <source>
        <dbReference type="Proteomes" id="UP000682733"/>
    </source>
</evidence>
<dbReference type="EMBL" id="CAJNOK010009885">
    <property type="protein sequence ID" value="CAF1100996.1"/>
    <property type="molecule type" value="Genomic_DNA"/>
</dbReference>
<proteinExistence type="predicted"/>
<protein>
    <submittedName>
        <fullName evidence="2">Uncharacterized protein</fullName>
    </submittedName>
</protein>
<evidence type="ECO:0000313" key="1">
    <source>
        <dbReference type="EMBL" id="CAF1100996.1"/>
    </source>
</evidence>
<dbReference type="EMBL" id="CAJOBA010009904">
    <property type="protein sequence ID" value="CAF3862345.1"/>
    <property type="molecule type" value="Genomic_DNA"/>
</dbReference>
<dbReference type="Proteomes" id="UP000682733">
    <property type="component" value="Unassembled WGS sequence"/>
</dbReference>
<dbReference type="Proteomes" id="UP000677228">
    <property type="component" value="Unassembled WGS sequence"/>
</dbReference>
<dbReference type="AlphaFoldDB" id="A0A8S2KQW1"/>
<name>A0A8S2KQW1_9BILA</name>
<evidence type="ECO:0000313" key="2">
    <source>
        <dbReference type="EMBL" id="CAF3862345.1"/>
    </source>
</evidence>
<comment type="caution">
    <text evidence="2">The sequence shown here is derived from an EMBL/GenBank/DDBJ whole genome shotgun (WGS) entry which is preliminary data.</text>
</comment>
<sequence length="67" mass="7270">MVSMAQNAVALGYHDPSMQILEDLNTSVKPHVQIEGSTIWKDADSTSSLQQIQLHSSSKSQVSSDDP</sequence>
<organism evidence="2 3">
    <name type="scientific">Didymodactylos carnosus</name>
    <dbReference type="NCBI Taxonomy" id="1234261"/>
    <lineage>
        <taxon>Eukaryota</taxon>
        <taxon>Metazoa</taxon>
        <taxon>Spiralia</taxon>
        <taxon>Gnathifera</taxon>
        <taxon>Rotifera</taxon>
        <taxon>Eurotatoria</taxon>
        <taxon>Bdelloidea</taxon>
        <taxon>Philodinida</taxon>
        <taxon>Philodinidae</taxon>
        <taxon>Didymodactylos</taxon>
    </lineage>
</organism>